<dbReference type="PANTHER" id="PTHR43431:SF7">
    <property type="entry name" value="OXIDOREDUCTASE, SHORT CHAIN DEHYDROGENASE_REDUCTASE FAMILY (AFU_ORTHOLOGUE AFUA_5G14000)"/>
    <property type="match status" value="1"/>
</dbReference>
<evidence type="ECO:0000313" key="1">
    <source>
        <dbReference type="EMBL" id="AYF77006.1"/>
    </source>
</evidence>
<gene>
    <name evidence="1" type="ORF">D7D52_27960</name>
</gene>
<dbReference type="KEGG" id="nyu:D7D52_27960"/>
<dbReference type="InterPro" id="IPR002347">
    <property type="entry name" value="SDR_fam"/>
</dbReference>
<sequence>MSNTGAFVVIGAGPGLGAAAARRFGRAGHAVGLVARDADRLAAMAADLTSDGITTSAESADITDPRALEASLGALREQLGPIQVALFSPRPSLSWIKPVLDTEPSDLANALSLNVVAAAAAVRTVLPDLRNQPNSTLLFTTGGAAVEPHRDRAVSAIAYAAESAYVRMLHDALAPQGIHAAQITIVGPLGPGALHEPDTVAQHLWCMHTDRGQPLTVLR</sequence>
<dbReference type="SUPFAM" id="SSF51735">
    <property type="entry name" value="NAD(P)-binding Rossmann-fold domains"/>
    <property type="match status" value="1"/>
</dbReference>
<name>A0A386ZHN6_9NOCA</name>
<dbReference type="Gene3D" id="3.40.50.720">
    <property type="entry name" value="NAD(P)-binding Rossmann-like Domain"/>
    <property type="match status" value="1"/>
</dbReference>
<dbReference type="EMBL" id="CP032568">
    <property type="protein sequence ID" value="AYF77006.1"/>
    <property type="molecule type" value="Genomic_DNA"/>
</dbReference>
<reference evidence="1 2" key="1">
    <citation type="submission" date="2018-09" db="EMBL/GenBank/DDBJ databases">
        <title>Nocardia yunnanensis sp. nov., an actinomycete isolated from a soil sample.</title>
        <authorList>
            <person name="Zhang J."/>
        </authorList>
    </citation>
    <scope>NUCLEOTIDE SEQUENCE [LARGE SCALE GENOMIC DNA]</scope>
    <source>
        <strain evidence="1 2">CFHS0054</strain>
    </source>
</reference>
<protein>
    <submittedName>
        <fullName evidence="1">SDR family NAD(P)-dependent oxidoreductase</fullName>
    </submittedName>
</protein>
<dbReference type="InterPro" id="IPR036291">
    <property type="entry name" value="NAD(P)-bd_dom_sf"/>
</dbReference>
<dbReference type="Proteomes" id="UP000267164">
    <property type="component" value="Chromosome"/>
</dbReference>
<dbReference type="PANTHER" id="PTHR43431">
    <property type="entry name" value="OXIDOREDUCTASE, SHORT CHAIN DEHYDROGENASE/REDUCTASE FAMILY (AFU_ORTHOLOGUE AFUA_5G14000)"/>
    <property type="match status" value="1"/>
</dbReference>
<dbReference type="AlphaFoldDB" id="A0A386ZHN6"/>
<evidence type="ECO:0000313" key="2">
    <source>
        <dbReference type="Proteomes" id="UP000267164"/>
    </source>
</evidence>
<proteinExistence type="predicted"/>
<dbReference type="OrthoDB" id="9799818at2"/>
<keyword evidence="2" id="KW-1185">Reference proteome</keyword>
<accession>A0A386ZHN6</accession>
<dbReference type="Pfam" id="PF00106">
    <property type="entry name" value="adh_short"/>
    <property type="match status" value="1"/>
</dbReference>
<dbReference type="RefSeq" id="WP_120741086.1">
    <property type="nucleotide sequence ID" value="NZ_CP032568.1"/>
</dbReference>
<organism evidence="1 2">
    <name type="scientific">Nocardia yunnanensis</name>
    <dbReference type="NCBI Taxonomy" id="2382165"/>
    <lineage>
        <taxon>Bacteria</taxon>
        <taxon>Bacillati</taxon>
        <taxon>Actinomycetota</taxon>
        <taxon>Actinomycetes</taxon>
        <taxon>Mycobacteriales</taxon>
        <taxon>Nocardiaceae</taxon>
        <taxon>Nocardia</taxon>
    </lineage>
</organism>